<accession>A0A8X6P207</accession>
<dbReference type="Proteomes" id="UP000887013">
    <property type="component" value="Unassembled WGS sequence"/>
</dbReference>
<protein>
    <submittedName>
        <fullName evidence="1">Uncharacterized protein</fullName>
    </submittedName>
</protein>
<name>A0A8X6P207_NEPPI</name>
<keyword evidence="2" id="KW-1185">Reference proteome</keyword>
<sequence length="202" mass="22702">MTAFPHSIVLTSSRITPDKLFLRAPPSANELTIGRDCWSSSSFGIPSTARQHQHAHPLVLEKSRTIRPKRYRQAILRNGPYLENFDPVVGKSANTTRNVAYIKDPPRDNKVDKLSKNVSAHPCTFAEDPPGVERESCNLPPSRNCRPGPDDRLLIREGAVNDKRAGHASWSAAPLMRALKGRRAFLVPRFVRRDFNWATPLF</sequence>
<proteinExistence type="predicted"/>
<gene>
    <name evidence="1" type="ORF">NPIL_45461</name>
</gene>
<dbReference type="AlphaFoldDB" id="A0A8X6P207"/>
<evidence type="ECO:0000313" key="2">
    <source>
        <dbReference type="Proteomes" id="UP000887013"/>
    </source>
</evidence>
<comment type="caution">
    <text evidence="1">The sequence shown here is derived from an EMBL/GenBank/DDBJ whole genome shotgun (WGS) entry which is preliminary data.</text>
</comment>
<evidence type="ECO:0000313" key="1">
    <source>
        <dbReference type="EMBL" id="GFT44280.1"/>
    </source>
</evidence>
<reference evidence="1" key="1">
    <citation type="submission" date="2020-08" db="EMBL/GenBank/DDBJ databases">
        <title>Multicomponent nature underlies the extraordinary mechanical properties of spider dragline silk.</title>
        <authorList>
            <person name="Kono N."/>
            <person name="Nakamura H."/>
            <person name="Mori M."/>
            <person name="Yoshida Y."/>
            <person name="Ohtoshi R."/>
            <person name="Malay A.D."/>
            <person name="Moran D.A.P."/>
            <person name="Tomita M."/>
            <person name="Numata K."/>
            <person name="Arakawa K."/>
        </authorList>
    </citation>
    <scope>NUCLEOTIDE SEQUENCE</scope>
</reference>
<organism evidence="1 2">
    <name type="scientific">Nephila pilipes</name>
    <name type="common">Giant wood spider</name>
    <name type="synonym">Nephila maculata</name>
    <dbReference type="NCBI Taxonomy" id="299642"/>
    <lineage>
        <taxon>Eukaryota</taxon>
        <taxon>Metazoa</taxon>
        <taxon>Ecdysozoa</taxon>
        <taxon>Arthropoda</taxon>
        <taxon>Chelicerata</taxon>
        <taxon>Arachnida</taxon>
        <taxon>Araneae</taxon>
        <taxon>Araneomorphae</taxon>
        <taxon>Entelegynae</taxon>
        <taxon>Araneoidea</taxon>
        <taxon>Nephilidae</taxon>
        <taxon>Nephila</taxon>
    </lineage>
</organism>
<dbReference type="EMBL" id="BMAW01110668">
    <property type="protein sequence ID" value="GFT44280.1"/>
    <property type="molecule type" value="Genomic_DNA"/>
</dbReference>